<feature type="compositionally biased region" description="Polar residues" evidence="1">
    <location>
        <begin position="178"/>
        <end position="198"/>
    </location>
</feature>
<dbReference type="EMBL" id="ACWF01000144">
    <property type="protein sequence ID" value="EHL74867.1"/>
    <property type="molecule type" value="Genomic_DNA"/>
</dbReference>
<feature type="compositionally biased region" description="Low complexity" evidence="1">
    <location>
        <begin position="99"/>
        <end position="113"/>
    </location>
</feature>
<accession>G9QNV7</accession>
<evidence type="ECO:0000256" key="2">
    <source>
        <dbReference type="SAM" id="SignalP"/>
    </source>
</evidence>
<keyword evidence="5" id="KW-1185">Reference proteome</keyword>
<dbReference type="PROSITE" id="PS51257">
    <property type="entry name" value="PROKAR_LIPOPROTEIN"/>
    <property type="match status" value="1"/>
</dbReference>
<proteinExistence type="predicted"/>
<reference evidence="4 5" key="1">
    <citation type="submission" date="2011-09" db="EMBL/GenBank/DDBJ databases">
        <title>The Genome Sequence of Bacillus smithii 7_3_47FAA.</title>
        <authorList>
            <consortium name="The Broad Institute Genome Sequencing Platform"/>
            <person name="Earl A."/>
            <person name="Ward D."/>
            <person name="Feldgarden M."/>
            <person name="Gevers D."/>
            <person name="Daigneault M."/>
            <person name="Strauss J."/>
            <person name="Allen-Vercoe E."/>
            <person name="Young S.K."/>
            <person name="Zeng Q."/>
            <person name="Gargeya S."/>
            <person name="Fitzgerald M."/>
            <person name="Haas B."/>
            <person name="Abouelleil A."/>
            <person name="Alvarado L."/>
            <person name="Arachchi H.M."/>
            <person name="Berlin A."/>
            <person name="Brown A."/>
            <person name="Chapman S.B."/>
            <person name="Chen Z."/>
            <person name="Dunbar C."/>
            <person name="Freedman E."/>
            <person name="Gearin G."/>
            <person name="Goldberg J."/>
            <person name="Griggs A."/>
            <person name="Gujja S."/>
            <person name="Heiman D."/>
            <person name="Howarth C."/>
            <person name="Larson L."/>
            <person name="Lui A."/>
            <person name="MacDonald P.J.P."/>
            <person name="Montmayeur A."/>
            <person name="Murphy C."/>
            <person name="Neiman D."/>
            <person name="Pearson M."/>
            <person name="Priest M."/>
            <person name="Roberts A."/>
            <person name="Saif S."/>
            <person name="Shea T."/>
            <person name="Shenoy N."/>
            <person name="Sisk P."/>
            <person name="Stolte C."/>
            <person name="Sykes S."/>
            <person name="Wortman J."/>
            <person name="Nusbaum C."/>
            <person name="Birren B."/>
        </authorList>
    </citation>
    <scope>NUCLEOTIDE SEQUENCE [LARGE SCALE GENOMIC DNA]</scope>
    <source>
        <strain evidence="4 5">7_3_47FAA</strain>
    </source>
</reference>
<feature type="domain" description="Transcobalamin-like C-terminal" evidence="3">
    <location>
        <begin position="207"/>
        <end position="282"/>
    </location>
</feature>
<dbReference type="Proteomes" id="UP000011747">
    <property type="component" value="Unassembled WGS sequence"/>
</dbReference>
<dbReference type="HOGENOM" id="CLU_962938_0_0_9"/>
<feature type="chain" id="PRO_5003526804" description="Transcobalamin-like C-terminal domain-containing protein" evidence="2">
    <location>
        <begin position="26"/>
        <end position="291"/>
    </location>
</feature>
<dbReference type="Gene3D" id="2.170.130.30">
    <property type="match status" value="1"/>
</dbReference>
<dbReference type="RefSeq" id="WP_003355020.1">
    <property type="nucleotide sequence ID" value="NZ_JH414762.1"/>
</dbReference>
<feature type="signal peptide" evidence="2">
    <location>
        <begin position="1"/>
        <end position="25"/>
    </location>
</feature>
<feature type="compositionally biased region" description="Basic and acidic residues" evidence="1">
    <location>
        <begin position="89"/>
        <end position="98"/>
    </location>
</feature>
<protein>
    <recommendedName>
        <fullName evidence="3">Transcobalamin-like C-terminal domain-containing protein</fullName>
    </recommendedName>
</protein>
<dbReference type="InterPro" id="IPR027954">
    <property type="entry name" value="Transcobalamin-like_C"/>
</dbReference>
<evidence type="ECO:0000256" key="1">
    <source>
        <dbReference type="SAM" id="MobiDB-lite"/>
    </source>
</evidence>
<keyword evidence="2" id="KW-0732">Signal</keyword>
<evidence type="ECO:0000259" key="3">
    <source>
        <dbReference type="Pfam" id="PF14478"/>
    </source>
</evidence>
<feature type="compositionally biased region" description="Basic and acidic residues" evidence="1">
    <location>
        <begin position="49"/>
        <end position="79"/>
    </location>
</feature>
<comment type="caution">
    <text evidence="4">The sequence shown here is derived from an EMBL/GenBank/DDBJ whole genome shotgun (WGS) entry which is preliminary data.</text>
</comment>
<dbReference type="PATRIC" id="fig|665952.3.peg.2828"/>
<dbReference type="AlphaFoldDB" id="G9QNV7"/>
<gene>
    <name evidence="4" type="ORF">HMPREF1015_03192</name>
</gene>
<evidence type="ECO:0000313" key="4">
    <source>
        <dbReference type="EMBL" id="EHL74867.1"/>
    </source>
</evidence>
<feature type="compositionally biased region" description="Polar residues" evidence="1">
    <location>
        <begin position="120"/>
        <end position="149"/>
    </location>
</feature>
<organism evidence="4 5">
    <name type="scientific">Bacillus smithii 7_3_47FAA</name>
    <dbReference type="NCBI Taxonomy" id="665952"/>
    <lineage>
        <taxon>Bacteria</taxon>
        <taxon>Bacillati</taxon>
        <taxon>Bacillota</taxon>
        <taxon>Bacilli</taxon>
        <taxon>Bacillales</taxon>
        <taxon>Bacillaceae</taxon>
        <taxon>Bacillus</taxon>
    </lineage>
</organism>
<evidence type="ECO:0000313" key="5">
    <source>
        <dbReference type="Proteomes" id="UP000011747"/>
    </source>
</evidence>
<dbReference type="Pfam" id="PF14478">
    <property type="entry name" value="DUF4430"/>
    <property type="match status" value="1"/>
</dbReference>
<name>G9QNV7_9BACI</name>
<sequence>MRKWKNAFLLLFSFLLILFTAGCQKDEVVPHSNNDHHNAAAVQSSSDKTSSDGKEKEIKTSKEDHNQNKDQTADAEKSSHSAADSSKTSNEKETKSKSTDSAAKSKNGSSNANAEKENSKGNSEQKSTAEKSNATTIHTPQAPKSQSTVKPEPAKKPSSKPAATPVPKPAPKSASKPVNKQTVTVSIRGDSQTGTILSPTKVPLQNGDTALEVTLRIAKQKGIPVSIRGSHSTAYVEGISNLYEFDHGPLSGWTIKVNNKYVSRSAGAVAVKAGDVIQWIYTNDYTKDTQP</sequence>
<feature type="region of interest" description="Disordered" evidence="1">
    <location>
        <begin position="30"/>
        <end position="201"/>
    </location>
</feature>
<dbReference type="GeneID" id="87581306"/>